<name>A0AAD5JZL5_9FUNG</name>
<reference evidence="1" key="1">
    <citation type="journal article" date="2022" name="IScience">
        <title>Evolution of zygomycete secretomes and the origins of terrestrial fungal ecologies.</title>
        <authorList>
            <person name="Chang Y."/>
            <person name="Wang Y."/>
            <person name="Mondo S."/>
            <person name="Ahrendt S."/>
            <person name="Andreopoulos W."/>
            <person name="Barry K."/>
            <person name="Beard J."/>
            <person name="Benny G.L."/>
            <person name="Blankenship S."/>
            <person name="Bonito G."/>
            <person name="Cuomo C."/>
            <person name="Desiro A."/>
            <person name="Gervers K.A."/>
            <person name="Hundley H."/>
            <person name="Kuo A."/>
            <person name="LaButti K."/>
            <person name="Lang B.F."/>
            <person name="Lipzen A."/>
            <person name="O'Donnell K."/>
            <person name="Pangilinan J."/>
            <person name="Reynolds N."/>
            <person name="Sandor L."/>
            <person name="Smith M.E."/>
            <person name="Tsang A."/>
            <person name="Grigoriev I.V."/>
            <person name="Stajich J.E."/>
            <person name="Spatafora J.W."/>
        </authorList>
    </citation>
    <scope>NUCLEOTIDE SEQUENCE</scope>
    <source>
        <strain evidence="1">RSA 2281</strain>
    </source>
</reference>
<gene>
    <name evidence="1" type="ORF">BDA99DRAFT_489417</name>
</gene>
<evidence type="ECO:0000313" key="1">
    <source>
        <dbReference type="EMBL" id="KAI9247119.1"/>
    </source>
</evidence>
<dbReference type="Proteomes" id="UP001209540">
    <property type="component" value="Unassembled WGS sequence"/>
</dbReference>
<keyword evidence="2" id="KW-1185">Reference proteome</keyword>
<accession>A0AAD5JZL5</accession>
<evidence type="ECO:0000313" key="2">
    <source>
        <dbReference type="Proteomes" id="UP001209540"/>
    </source>
</evidence>
<reference evidence="1" key="2">
    <citation type="submission" date="2023-02" db="EMBL/GenBank/DDBJ databases">
        <authorList>
            <consortium name="DOE Joint Genome Institute"/>
            <person name="Mondo S.J."/>
            <person name="Chang Y."/>
            <person name="Wang Y."/>
            <person name="Ahrendt S."/>
            <person name="Andreopoulos W."/>
            <person name="Barry K."/>
            <person name="Beard J."/>
            <person name="Benny G.L."/>
            <person name="Blankenship S."/>
            <person name="Bonito G."/>
            <person name="Cuomo C."/>
            <person name="Desiro A."/>
            <person name="Gervers K.A."/>
            <person name="Hundley H."/>
            <person name="Kuo A."/>
            <person name="LaButti K."/>
            <person name="Lang B.F."/>
            <person name="Lipzen A."/>
            <person name="O'Donnell K."/>
            <person name="Pangilinan J."/>
            <person name="Reynolds N."/>
            <person name="Sandor L."/>
            <person name="Smith M.W."/>
            <person name="Tsang A."/>
            <person name="Grigoriev I.V."/>
            <person name="Stajich J.E."/>
            <person name="Spatafora J.W."/>
        </authorList>
    </citation>
    <scope>NUCLEOTIDE SEQUENCE</scope>
    <source>
        <strain evidence="1">RSA 2281</strain>
    </source>
</reference>
<dbReference type="EMBL" id="JAIXMP010000043">
    <property type="protein sequence ID" value="KAI9247119.1"/>
    <property type="molecule type" value="Genomic_DNA"/>
</dbReference>
<feature type="non-terminal residue" evidence="1">
    <location>
        <position position="1"/>
    </location>
</feature>
<comment type="caution">
    <text evidence="1">The sequence shown here is derived from an EMBL/GenBank/DDBJ whole genome shotgun (WGS) entry which is preliminary data.</text>
</comment>
<protein>
    <submittedName>
        <fullName evidence="1">Uncharacterized protein</fullName>
    </submittedName>
</protein>
<sequence>MQAVTFYHYQPSGDYVRDGPDDEAENGPQVASIKTLYRLDHVLNHSISDDEDDDDCSNNIDDISMEESELGLIHNPDLIWTPTKYKPQQVAYFISLIQNKNLKVKDAAKEAVIESSAAYKFLKEWKKGGGNTLPGYIPASELKPKQNHLKLTDEHSEFIETYVEEHLTYIVKDVTNQLYKQFEGLKINQLLLSPSLFVINSIINSYPYHNRHITDKLLFTLTHTQPRVADCNSEDTLEARRQF</sequence>
<organism evidence="1 2">
    <name type="scientific">Phascolomyces articulosus</name>
    <dbReference type="NCBI Taxonomy" id="60185"/>
    <lineage>
        <taxon>Eukaryota</taxon>
        <taxon>Fungi</taxon>
        <taxon>Fungi incertae sedis</taxon>
        <taxon>Mucoromycota</taxon>
        <taxon>Mucoromycotina</taxon>
        <taxon>Mucoromycetes</taxon>
        <taxon>Mucorales</taxon>
        <taxon>Lichtheimiaceae</taxon>
        <taxon>Phascolomyces</taxon>
    </lineage>
</organism>
<dbReference type="AlphaFoldDB" id="A0AAD5JZL5"/>
<proteinExistence type="predicted"/>